<proteinExistence type="predicted"/>
<evidence type="ECO:0000256" key="1">
    <source>
        <dbReference type="SAM" id="MobiDB-lite"/>
    </source>
</evidence>
<name>A0A2T0JB09_9ACTN</name>
<dbReference type="Proteomes" id="UP000239415">
    <property type="component" value="Unassembled WGS sequence"/>
</dbReference>
<accession>A0A2T0JB09</accession>
<dbReference type="OrthoDB" id="9933466at2"/>
<protein>
    <submittedName>
        <fullName evidence="2">Uncharacterized protein</fullName>
    </submittedName>
</protein>
<evidence type="ECO:0000313" key="3">
    <source>
        <dbReference type="Proteomes" id="UP000239415"/>
    </source>
</evidence>
<keyword evidence="3" id="KW-1185">Reference proteome</keyword>
<sequence length="87" mass="9606">MADDDEKQKIAPKAVFPMVFLVQPTAGVEVFPPERLAEWEAITMKSLQDEVRAIRDRAVAIPAEDPTGTCTGTITGDPRRVDDSDYD</sequence>
<dbReference type="AlphaFoldDB" id="A0A2T0JB09"/>
<reference evidence="2 3" key="1">
    <citation type="submission" date="2018-03" db="EMBL/GenBank/DDBJ databases">
        <title>Genomic Encyclopedia of Archaeal and Bacterial Type Strains, Phase II (KMG-II): from individual species to whole genera.</title>
        <authorList>
            <person name="Goeker M."/>
        </authorList>
    </citation>
    <scope>NUCLEOTIDE SEQUENCE [LARGE SCALE GENOMIC DNA]</scope>
    <source>
        <strain evidence="2 3">DSM 43146</strain>
    </source>
</reference>
<organism evidence="2 3">
    <name type="scientific">Actinoplanes italicus</name>
    <dbReference type="NCBI Taxonomy" id="113567"/>
    <lineage>
        <taxon>Bacteria</taxon>
        <taxon>Bacillati</taxon>
        <taxon>Actinomycetota</taxon>
        <taxon>Actinomycetes</taxon>
        <taxon>Micromonosporales</taxon>
        <taxon>Micromonosporaceae</taxon>
        <taxon>Actinoplanes</taxon>
    </lineage>
</organism>
<evidence type="ECO:0000313" key="2">
    <source>
        <dbReference type="EMBL" id="PRX04720.1"/>
    </source>
</evidence>
<feature type="region of interest" description="Disordered" evidence="1">
    <location>
        <begin position="64"/>
        <end position="87"/>
    </location>
</feature>
<dbReference type="RefSeq" id="WP_106331135.1">
    <property type="nucleotide sequence ID" value="NZ_BOMO01000195.1"/>
</dbReference>
<feature type="compositionally biased region" description="Basic and acidic residues" evidence="1">
    <location>
        <begin position="77"/>
        <end position="87"/>
    </location>
</feature>
<comment type="caution">
    <text evidence="2">The sequence shown here is derived from an EMBL/GenBank/DDBJ whole genome shotgun (WGS) entry which is preliminary data.</text>
</comment>
<dbReference type="EMBL" id="PVMZ01000047">
    <property type="protein sequence ID" value="PRX04720.1"/>
    <property type="molecule type" value="Genomic_DNA"/>
</dbReference>
<gene>
    <name evidence="2" type="ORF">CLV67_1476</name>
</gene>